<keyword evidence="1" id="KW-0472">Membrane</keyword>
<protein>
    <submittedName>
        <fullName evidence="1">Transmembrane anti-sigma factor</fullName>
    </submittedName>
</protein>
<proteinExistence type="predicted"/>
<dbReference type="Proteomes" id="UP000002505">
    <property type="component" value="Chromosome"/>
</dbReference>
<reference evidence="1" key="1">
    <citation type="submission" date="2009-01" db="EMBL/GenBank/DDBJ databases">
        <title>Complete sequence of chromosome of Arthrobacter chlorophenolicus A6.</title>
        <authorList>
            <consortium name="US DOE Joint Genome Institute"/>
            <person name="Lucas S."/>
            <person name="Copeland A."/>
            <person name="Lapidus A."/>
            <person name="Glavina del Rio T."/>
            <person name="Tice H."/>
            <person name="Bruce D."/>
            <person name="Goodwin L."/>
            <person name="Pitluck S."/>
            <person name="Goltsman E."/>
            <person name="Clum A."/>
            <person name="Larimer F."/>
            <person name="Land M."/>
            <person name="Hauser L."/>
            <person name="Kyrpides N."/>
            <person name="Mikhailova N."/>
            <person name="Jansson J."/>
            <person name="Richardson P."/>
        </authorList>
    </citation>
    <scope>NUCLEOTIDE SEQUENCE [LARGE SCALE GENOMIC DNA]</scope>
    <source>
        <strain evidence="1">A6</strain>
    </source>
</reference>
<dbReference type="KEGG" id="ach:Achl_2514"/>
<dbReference type="EMBL" id="CP001341">
    <property type="protein sequence ID" value="ACL40479.1"/>
    <property type="molecule type" value="Genomic_DNA"/>
</dbReference>
<dbReference type="AlphaFoldDB" id="B8HBU1"/>
<dbReference type="eggNOG" id="COG5662">
    <property type="taxonomic scope" value="Bacteria"/>
</dbReference>
<name>B8HBU1_PSECP</name>
<organism evidence="1 2">
    <name type="scientific">Pseudarthrobacter chlorophenolicus (strain ATCC 700700 / DSM 12829 / CIP 107037 / JCM 12360 / KCTC 9906 / NCIMB 13794 / A6)</name>
    <name type="common">Arthrobacter chlorophenolicus</name>
    <dbReference type="NCBI Taxonomy" id="452863"/>
    <lineage>
        <taxon>Bacteria</taxon>
        <taxon>Bacillati</taxon>
        <taxon>Actinomycetota</taxon>
        <taxon>Actinomycetes</taxon>
        <taxon>Micrococcales</taxon>
        <taxon>Micrococcaceae</taxon>
        <taxon>Pseudarthrobacter</taxon>
    </lineage>
</organism>
<keyword evidence="2" id="KW-1185">Reference proteome</keyword>
<evidence type="ECO:0000313" key="1">
    <source>
        <dbReference type="EMBL" id="ACL40479.1"/>
    </source>
</evidence>
<dbReference type="RefSeq" id="WP_015937691.1">
    <property type="nucleotide sequence ID" value="NC_011886.1"/>
</dbReference>
<dbReference type="HOGENOM" id="CLU_066386_0_0_11"/>
<keyword evidence="1" id="KW-0812">Transmembrane</keyword>
<evidence type="ECO:0000313" key="2">
    <source>
        <dbReference type="Proteomes" id="UP000002505"/>
    </source>
</evidence>
<accession>B8HBU1</accession>
<gene>
    <name evidence="1" type="ordered locus">Achl_2514</name>
</gene>
<sequence>MRHPFASGGRHARTSSHMASCPECALDMRRERQYLERLREAPIPPASNDLTARLLERTSLLAAQPVPATPPVTAPRTAVRVLAMAAGGTVAAASVLGVGALAAAGEPVPANAAEPAMLAQVSAHTPADGRALTADQLSSLRQEGWACPVLEAMGFHLESARAVVRGGQPAVELRLSDGSYYATVTELHAGNVAAEAVSPQGSPVQVLGTSPWSATYTSGGRTFTFESNLPADQADDAGPILERVGGVAAEGLTAGVDGNAQDAGGEPLENRLQRGINRIVAVFTQ</sequence>
<dbReference type="STRING" id="452863.Achl_2514"/>